<sequence length="151" mass="16341">MTRNLYFLLYLLATITPINAIPHKLDKRTTVFGQCSLTPALPTFQVTVSPDPVVAGKLATYNFSGTAQTDFPNDMEIFIMFNDTESTLDGGDFCNIPGNPACPIKRGTSFNRLFSSVQIPEDLPASHTETVLFIQADSVTSTIACAVATVS</sequence>
<organism evidence="4 5">
    <name type="scientific">Paraglomus occultum</name>
    <dbReference type="NCBI Taxonomy" id="144539"/>
    <lineage>
        <taxon>Eukaryota</taxon>
        <taxon>Fungi</taxon>
        <taxon>Fungi incertae sedis</taxon>
        <taxon>Mucoromycota</taxon>
        <taxon>Glomeromycotina</taxon>
        <taxon>Glomeromycetes</taxon>
        <taxon>Paraglomerales</taxon>
        <taxon>Paraglomeraceae</taxon>
        <taxon>Paraglomus</taxon>
    </lineage>
</organism>
<dbReference type="AlphaFoldDB" id="A0A9N9GJY6"/>
<dbReference type="Proteomes" id="UP000789572">
    <property type="component" value="Unassembled WGS sequence"/>
</dbReference>
<proteinExistence type="predicted"/>
<dbReference type="InterPro" id="IPR014756">
    <property type="entry name" value="Ig_E-set"/>
</dbReference>
<keyword evidence="5" id="KW-1185">Reference proteome</keyword>
<evidence type="ECO:0000259" key="3">
    <source>
        <dbReference type="SMART" id="SM00737"/>
    </source>
</evidence>
<dbReference type="SUPFAM" id="SSF81296">
    <property type="entry name" value="E set domains"/>
    <property type="match status" value="1"/>
</dbReference>
<dbReference type="OrthoDB" id="2448074at2759"/>
<dbReference type="Pfam" id="PF02221">
    <property type="entry name" value="E1_DerP2_DerF2"/>
    <property type="match status" value="1"/>
</dbReference>
<dbReference type="SMART" id="SM00737">
    <property type="entry name" value="ML"/>
    <property type="match status" value="1"/>
</dbReference>
<feature type="domain" description="MD-2-related lipid-recognition" evidence="3">
    <location>
        <begin position="32"/>
        <end position="150"/>
    </location>
</feature>
<accession>A0A9N9GJY6</accession>
<feature type="signal peptide" evidence="2">
    <location>
        <begin position="1"/>
        <end position="20"/>
    </location>
</feature>
<evidence type="ECO:0000313" key="4">
    <source>
        <dbReference type="EMBL" id="CAG8616036.1"/>
    </source>
</evidence>
<evidence type="ECO:0000256" key="2">
    <source>
        <dbReference type="SAM" id="SignalP"/>
    </source>
</evidence>
<feature type="chain" id="PRO_5040266413" description="Phosphatidylglycerol/phosphatidylinositol transfer protein" evidence="2">
    <location>
        <begin position="21"/>
        <end position="151"/>
    </location>
</feature>
<evidence type="ECO:0000313" key="5">
    <source>
        <dbReference type="Proteomes" id="UP000789572"/>
    </source>
</evidence>
<name>A0A9N9GJY6_9GLOM</name>
<dbReference type="EMBL" id="CAJVPJ010002221">
    <property type="protein sequence ID" value="CAG8616036.1"/>
    <property type="molecule type" value="Genomic_DNA"/>
</dbReference>
<dbReference type="InterPro" id="IPR003172">
    <property type="entry name" value="ML_dom"/>
</dbReference>
<keyword evidence="2" id="KW-0732">Signal</keyword>
<reference evidence="4" key="1">
    <citation type="submission" date="2021-06" db="EMBL/GenBank/DDBJ databases">
        <authorList>
            <person name="Kallberg Y."/>
            <person name="Tangrot J."/>
            <person name="Rosling A."/>
        </authorList>
    </citation>
    <scope>NUCLEOTIDE SEQUENCE</scope>
    <source>
        <strain evidence="4">IA702</strain>
    </source>
</reference>
<evidence type="ECO:0000256" key="1">
    <source>
        <dbReference type="ARBA" id="ARBA00016056"/>
    </source>
</evidence>
<protein>
    <recommendedName>
        <fullName evidence="1">Phosphatidylglycerol/phosphatidylinositol transfer protein</fullName>
    </recommendedName>
</protein>
<comment type="caution">
    <text evidence="4">The sequence shown here is derived from an EMBL/GenBank/DDBJ whole genome shotgun (WGS) entry which is preliminary data.</text>
</comment>
<gene>
    <name evidence="4" type="ORF">POCULU_LOCUS8188</name>
</gene>